<evidence type="ECO:0000313" key="4">
    <source>
        <dbReference type="Proteomes" id="UP000278422"/>
    </source>
</evidence>
<sequence>MRWTRGRSDAGYVTVEAALVLSAVTGVAALLIAGIVTGVAWIGAAGTARDAARAAALAGDPGGAERAATAIAGQRSPGATVTVTTEPAGVAGGPGEGATGDPGGGSGTGGLQVLRVTVQRRVALWSVTGEAAVVVEPGDGDGQGP</sequence>
<evidence type="ECO:0000256" key="2">
    <source>
        <dbReference type="SAM" id="Phobius"/>
    </source>
</evidence>
<feature type="region of interest" description="Disordered" evidence="1">
    <location>
        <begin position="74"/>
        <end position="110"/>
    </location>
</feature>
<accession>A0A426Q4U9</accession>
<evidence type="ECO:0000256" key="1">
    <source>
        <dbReference type="SAM" id="MobiDB-lite"/>
    </source>
</evidence>
<feature type="compositionally biased region" description="Gly residues" evidence="1">
    <location>
        <begin position="90"/>
        <end position="110"/>
    </location>
</feature>
<proteinExistence type="predicted"/>
<evidence type="ECO:0000313" key="3">
    <source>
        <dbReference type="EMBL" id="RRQ03901.1"/>
    </source>
</evidence>
<organism evidence="3 4">
    <name type="scientific">Corynebacterium bovis</name>
    <dbReference type="NCBI Taxonomy" id="36808"/>
    <lineage>
        <taxon>Bacteria</taxon>
        <taxon>Bacillati</taxon>
        <taxon>Actinomycetota</taxon>
        <taxon>Actinomycetes</taxon>
        <taxon>Mycobacteriales</taxon>
        <taxon>Corynebacteriaceae</taxon>
        <taxon>Corynebacterium</taxon>
    </lineage>
</organism>
<gene>
    <name evidence="3" type="ORF">CXF42_05805</name>
</gene>
<name>A0A426Q4U9_9CORY</name>
<keyword evidence="2" id="KW-0472">Membrane</keyword>
<dbReference type="Proteomes" id="UP000278422">
    <property type="component" value="Unassembled WGS sequence"/>
</dbReference>
<dbReference type="EMBL" id="PQNQ01000013">
    <property type="protein sequence ID" value="RRQ03901.1"/>
    <property type="molecule type" value="Genomic_DNA"/>
</dbReference>
<keyword evidence="2" id="KW-0812">Transmembrane</keyword>
<feature type="transmembrane region" description="Helical" evidence="2">
    <location>
        <begin position="20"/>
        <end position="44"/>
    </location>
</feature>
<protein>
    <recommendedName>
        <fullName evidence="5">TadE-like protein</fullName>
    </recommendedName>
</protein>
<evidence type="ECO:0008006" key="5">
    <source>
        <dbReference type="Google" id="ProtNLM"/>
    </source>
</evidence>
<keyword evidence="4" id="KW-1185">Reference proteome</keyword>
<reference evidence="3 4" key="1">
    <citation type="submission" date="2018-01" db="EMBL/GenBank/DDBJ databases">
        <title>Twenty Corynebacterium bovis Genomes.</title>
        <authorList>
            <person name="Gulvik C.A."/>
        </authorList>
    </citation>
    <scope>NUCLEOTIDE SEQUENCE [LARGE SCALE GENOMIC DNA]</scope>
    <source>
        <strain evidence="3 4">16-2004</strain>
    </source>
</reference>
<dbReference type="AlphaFoldDB" id="A0A426Q4U9"/>
<comment type="caution">
    <text evidence="3">The sequence shown here is derived from an EMBL/GenBank/DDBJ whole genome shotgun (WGS) entry which is preliminary data.</text>
</comment>
<dbReference type="RefSeq" id="WP_125174840.1">
    <property type="nucleotide sequence ID" value="NZ_JBHYBN010000127.1"/>
</dbReference>
<keyword evidence="2" id="KW-1133">Transmembrane helix</keyword>